<comment type="catalytic activity">
    <reaction evidence="8 9 10">
        <text>2-[(2R,5Z)-2-carboxy-4-methylthiazol-5(2H)-ylidene]ethyl phosphate + 4-amino-2-methyl-5-(diphosphooxymethyl)pyrimidine + 2 H(+) = thiamine phosphate + CO2 + diphosphate</text>
        <dbReference type="Rhea" id="RHEA:47844"/>
        <dbReference type="ChEBI" id="CHEBI:15378"/>
        <dbReference type="ChEBI" id="CHEBI:16526"/>
        <dbReference type="ChEBI" id="CHEBI:33019"/>
        <dbReference type="ChEBI" id="CHEBI:37575"/>
        <dbReference type="ChEBI" id="CHEBI:57841"/>
        <dbReference type="ChEBI" id="CHEBI:62899"/>
        <dbReference type="EC" id="2.5.1.3"/>
    </reaction>
</comment>
<dbReference type="NCBIfam" id="TIGR00693">
    <property type="entry name" value="thiE"/>
    <property type="match status" value="1"/>
</dbReference>
<evidence type="ECO:0000256" key="7">
    <source>
        <dbReference type="ARBA" id="ARBA00047851"/>
    </source>
</evidence>
<evidence type="ECO:0000256" key="3">
    <source>
        <dbReference type="ARBA" id="ARBA00022723"/>
    </source>
</evidence>
<dbReference type="STRING" id="254161.SAMN05216256_10463"/>
<name>A0A1S8DKC9_9GAMM</name>
<evidence type="ECO:0000256" key="4">
    <source>
        <dbReference type="ARBA" id="ARBA00022842"/>
    </source>
</evidence>
<comment type="cofactor">
    <cofactor evidence="9">
        <name>Mg(2+)</name>
        <dbReference type="ChEBI" id="CHEBI:18420"/>
    </cofactor>
    <text evidence="9">Binds 1 Mg(2+) ion per subunit.</text>
</comment>
<feature type="binding site" evidence="9">
    <location>
        <begin position="36"/>
        <end position="40"/>
    </location>
    <ligand>
        <name>4-amino-2-methyl-5-(diphosphooxymethyl)pyrimidine</name>
        <dbReference type="ChEBI" id="CHEBI:57841"/>
    </ligand>
</feature>
<dbReference type="UniPathway" id="UPA00060">
    <property type="reaction ID" value="UER00141"/>
</dbReference>
<keyword evidence="3 9" id="KW-0479">Metal-binding</keyword>
<dbReference type="GO" id="GO:0009228">
    <property type="term" value="P:thiamine biosynthetic process"/>
    <property type="evidence" value="ECO:0007669"/>
    <property type="project" value="UniProtKB-KW"/>
</dbReference>
<dbReference type="AlphaFoldDB" id="A0A1S8DKC9"/>
<dbReference type="OrthoDB" id="9789949at2"/>
<evidence type="ECO:0000256" key="11">
    <source>
        <dbReference type="RuleBase" id="RU004253"/>
    </source>
</evidence>
<dbReference type="InterPro" id="IPR036206">
    <property type="entry name" value="ThiamineP_synth_sf"/>
</dbReference>
<evidence type="ECO:0000259" key="12">
    <source>
        <dbReference type="Pfam" id="PF02581"/>
    </source>
</evidence>
<dbReference type="GO" id="GO:0004789">
    <property type="term" value="F:thiamine-phosphate diphosphorylase activity"/>
    <property type="evidence" value="ECO:0007669"/>
    <property type="project" value="UniProtKB-UniRule"/>
</dbReference>
<feature type="binding site" evidence="9">
    <location>
        <position position="163"/>
    </location>
    <ligand>
        <name>2-[(2R,5Z)-2-carboxy-4-methylthiazol-5(2H)-ylidene]ethyl phosphate</name>
        <dbReference type="ChEBI" id="CHEBI:62899"/>
    </ligand>
</feature>
<dbReference type="EMBL" id="MUBC01000001">
    <property type="protein sequence ID" value="ONM45855.1"/>
    <property type="molecule type" value="Genomic_DNA"/>
</dbReference>
<comment type="function">
    <text evidence="9">Condenses 4-methyl-5-(beta-hydroxyethyl)thiazole monophosphate (THZ-P) and 2-methyl-4-amino-5-hydroxymethyl pyrimidine pyrophosphate (HMP-PP) to form thiamine monophosphate (TMP).</text>
</comment>
<dbReference type="EC" id="2.5.1.3" evidence="9"/>
<dbReference type="InterPro" id="IPR013785">
    <property type="entry name" value="Aldolase_TIM"/>
</dbReference>
<sequence length="210" mass="22122">MSQRGLYAITDSTLLADGKLLPYVEAAISGGARWLQYRDKSGDAVKRLEEAGQLAALCRKHGCELIINDDLALAAELGVGLHLGQEDGSLREARQQLGPDALIGATCHASLQLAEQALEDGAGHIAFGRFFTSQTKPGGPSADVPLLRAARARFSVPIVAIGGITLDNAAPLLDAGADYLAVINGLFGEKSAEDVRHRALAFSQFFTCHG</sequence>
<feature type="binding site" evidence="9">
    <location>
        <position position="106"/>
    </location>
    <ligand>
        <name>4-amino-2-methyl-5-(diphosphooxymethyl)pyrimidine</name>
        <dbReference type="ChEBI" id="CHEBI:57841"/>
    </ligand>
</feature>
<feature type="binding site" evidence="9">
    <location>
        <position position="87"/>
    </location>
    <ligand>
        <name>Mg(2+)</name>
        <dbReference type="ChEBI" id="CHEBI:18420"/>
    </ligand>
</feature>
<dbReference type="RefSeq" id="WP_083723663.1">
    <property type="nucleotide sequence ID" value="NZ_FOUD01000004.1"/>
</dbReference>
<feature type="binding site" evidence="9">
    <location>
        <position position="68"/>
    </location>
    <ligand>
        <name>4-amino-2-methyl-5-(diphosphooxymethyl)pyrimidine</name>
        <dbReference type="ChEBI" id="CHEBI:57841"/>
    </ligand>
</feature>
<dbReference type="Proteomes" id="UP000242847">
    <property type="component" value="Unassembled WGS sequence"/>
</dbReference>
<dbReference type="Gene3D" id="3.20.20.70">
    <property type="entry name" value="Aldolase class I"/>
    <property type="match status" value="1"/>
</dbReference>
<gene>
    <name evidence="9" type="primary">thiE</name>
    <name evidence="13" type="ORF">BXT89_00725</name>
</gene>
<keyword evidence="2 9" id="KW-0808">Transferase</keyword>
<evidence type="ECO:0000256" key="10">
    <source>
        <dbReference type="RuleBase" id="RU003826"/>
    </source>
</evidence>
<evidence type="ECO:0000313" key="14">
    <source>
        <dbReference type="Proteomes" id="UP000242847"/>
    </source>
</evidence>
<reference evidence="13 14" key="1">
    <citation type="submission" date="2017-01" db="EMBL/GenBank/DDBJ databases">
        <title>Draft genome sequence of Pseudomonas pachastrellae type strain CCUG 46540T from a deep sea.</title>
        <authorList>
            <person name="Gomila M."/>
            <person name="Mulet M."/>
            <person name="Lalucat J."/>
            <person name="Garcia-Valdes E."/>
        </authorList>
    </citation>
    <scope>NUCLEOTIDE SEQUENCE [LARGE SCALE GENOMIC DNA]</scope>
    <source>
        <strain evidence="13 14">CCUG 46540</strain>
    </source>
</reference>
<keyword evidence="5 9" id="KW-0784">Thiamine biosynthesis</keyword>
<dbReference type="InterPro" id="IPR022998">
    <property type="entry name" value="ThiamineP_synth_TenI"/>
</dbReference>
<keyword evidence="4 9" id="KW-0460">Magnesium</keyword>
<dbReference type="InterPro" id="IPR034291">
    <property type="entry name" value="TMP_synthase"/>
</dbReference>
<dbReference type="PANTHER" id="PTHR20857">
    <property type="entry name" value="THIAMINE-PHOSPHATE PYROPHOSPHORYLASE"/>
    <property type="match status" value="1"/>
</dbReference>
<dbReference type="CDD" id="cd00564">
    <property type="entry name" value="TMP_TenI"/>
    <property type="match status" value="1"/>
</dbReference>
<accession>A0A1S8DKC9</accession>
<comment type="caution">
    <text evidence="9">Lacks conserved residue(s) required for the propagation of feature annotation.</text>
</comment>
<feature type="binding site" evidence="9">
    <location>
        <begin position="133"/>
        <end position="135"/>
    </location>
    <ligand>
        <name>2-[(2R,5Z)-2-carboxy-4-methylthiazol-5(2H)-ylidene]ethyl phosphate</name>
        <dbReference type="ChEBI" id="CHEBI:62899"/>
    </ligand>
</feature>
<evidence type="ECO:0000256" key="6">
    <source>
        <dbReference type="ARBA" id="ARBA00047334"/>
    </source>
</evidence>
<dbReference type="GO" id="GO:0005737">
    <property type="term" value="C:cytoplasm"/>
    <property type="evidence" value="ECO:0007669"/>
    <property type="project" value="TreeGrafter"/>
</dbReference>
<comment type="pathway">
    <text evidence="1 9 11">Cofactor biosynthesis; thiamine diphosphate biosynthesis; thiamine phosphate from 4-amino-2-methyl-5-diphosphomethylpyrimidine and 4-methyl-5-(2-phosphoethyl)-thiazole: step 1/1.</text>
</comment>
<evidence type="ECO:0000256" key="2">
    <source>
        <dbReference type="ARBA" id="ARBA00022679"/>
    </source>
</evidence>
<feature type="binding site" evidence="9">
    <location>
        <position position="69"/>
    </location>
    <ligand>
        <name>Mg(2+)</name>
        <dbReference type="ChEBI" id="CHEBI:18420"/>
    </ligand>
</feature>
<proteinExistence type="inferred from homology"/>
<dbReference type="GO" id="GO:0009229">
    <property type="term" value="P:thiamine diphosphate biosynthetic process"/>
    <property type="evidence" value="ECO:0007669"/>
    <property type="project" value="UniProtKB-UniRule"/>
</dbReference>
<dbReference type="PANTHER" id="PTHR20857:SF15">
    <property type="entry name" value="THIAMINE-PHOSPHATE SYNTHASE"/>
    <property type="match status" value="1"/>
</dbReference>
<comment type="catalytic activity">
    <reaction evidence="7 9 10">
        <text>2-(2-carboxy-4-methylthiazol-5-yl)ethyl phosphate + 4-amino-2-methyl-5-(diphosphooxymethyl)pyrimidine + 2 H(+) = thiamine phosphate + CO2 + diphosphate</text>
        <dbReference type="Rhea" id="RHEA:47848"/>
        <dbReference type="ChEBI" id="CHEBI:15378"/>
        <dbReference type="ChEBI" id="CHEBI:16526"/>
        <dbReference type="ChEBI" id="CHEBI:33019"/>
        <dbReference type="ChEBI" id="CHEBI:37575"/>
        <dbReference type="ChEBI" id="CHEBI:57841"/>
        <dbReference type="ChEBI" id="CHEBI:62890"/>
        <dbReference type="EC" id="2.5.1.3"/>
    </reaction>
</comment>
<comment type="catalytic activity">
    <reaction evidence="6 9 10">
        <text>4-methyl-5-(2-phosphooxyethyl)-thiazole + 4-amino-2-methyl-5-(diphosphooxymethyl)pyrimidine + H(+) = thiamine phosphate + diphosphate</text>
        <dbReference type="Rhea" id="RHEA:22328"/>
        <dbReference type="ChEBI" id="CHEBI:15378"/>
        <dbReference type="ChEBI" id="CHEBI:33019"/>
        <dbReference type="ChEBI" id="CHEBI:37575"/>
        <dbReference type="ChEBI" id="CHEBI:57841"/>
        <dbReference type="ChEBI" id="CHEBI:58296"/>
        <dbReference type="EC" id="2.5.1.3"/>
    </reaction>
</comment>
<comment type="caution">
    <text evidence="13">The sequence shown here is derived from an EMBL/GenBank/DDBJ whole genome shotgun (WGS) entry which is preliminary data.</text>
</comment>
<dbReference type="GO" id="GO:0000287">
    <property type="term" value="F:magnesium ion binding"/>
    <property type="evidence" value="ECO:0007669"/>
    <property type="project" value="UniProtKB-UniRule"/>
</dbReference>
<dbReference type="SUPFAM" id="SSF51391">
    <property type="entry name" value="Thiamin phosphate synthase"/>
    <property type="match status" value="1"/>
</dbReference>
<evidence type="ECO:0000256" key="5">
    <source>
        <dbReference type="ARBA" id="ARBA00022977"/>
    </source>
</evidence>
<dbReference type="Pfam" id="PF02581">
    <property type="entry name" value="TMP-TENI"/>
    <property type="match status" value="1"/>
</dbReference>
<comment type="similarity">
    <text evidence="9 10">Belongs to the thiamine-phosphate synthase family.</text>
</comment>
<feature type="domain" description="Thiamine phosphate synthase/TenI" evidence="12">
    <location>
        <begin position="6"/>
        <end position="185"/>
    </location>
</feature>
<evidence type="ECO:0000256" key="9">
    <source>
        <dbReference type="HAMAP-Rule" id="MF_00097"/>
    </source>
</evidence>
<dbReference type="HAMAP" id="MF_00097">
    <property type="entry name" value="TMP_synthase"/>
    <property type="match status" value="1"/>
</dbReference>
<keyword evidence="14" id="KW-1185">Reference proteome</keyword>
<evidence type="ECO:0000256" key="1">
    <source>
        <dbReference type="ARBA" id="ARBA00005165"/>
    </source>
</evidence>
<feature type="binding site" evidence="9">
    <location>
        <position position="136"/>
    </location>
    <ligand>
        <name>4-amino-2-methyl-5-(diphosphooxymethyl)pyrimidine</name>
        <dbReference type="ChEBI" id="CHEBI:57841"/>
    </ligand>
</feature>
<protein>
    <recommendedName>
        <fullName evidence="9">Thiamine-phosphate synthase</fullName>
        <shortName evidence="9">TP synthase</shortName>
        <shortName evidence="9">TPS</shortName>
        <ecNumber evidence="9">2.5.1.3</ecNumber>
    </recommendedName>
    <alternativeName>
        <fullName evidence="9">Thiamine-phosphate pyrophosphorylase</fullName>
        <shortName evidence="9">TMP pyrophosphorylase</shortName>
        <shortName evidence="9">TMP-PPase</shortName>
    </alternativeName>
</protein>
<organism evidence="13 14">
    <name type="scientific">Halopseudomonas pachastrellae</name>
    <dbReference type="NCBI Taxonomy" id="254161"/>
    <lineage>
        <taxon>Bacteria</taxon>
        <taxon>Pseudomonadati</taxon>
        <taxon>Pseudomonadota</taxon>
        <taxon>Gammaproteobacteria</taxon>
        <taxon>Pseudomonadales</taxon>
        <taxon>Pseudomonadaceae</taxon>
        <taxon>Halopseudomonas</taxon>
    </lineage>
</organism>
<evidence type="ECO:0000313" key="13">
    <source>
        <dbReference type="EMBL" id="ONM45855.1"/>
    </source>
</evidence>
<evidence type="ECO:0000256" key="8">
    <source>
        <dbReference type="ARBA" id="ARBA00047883"/>
    </source>
</evidence>